<dbReference type="NCBIfam" id="TIGR00613">
    <property type="entry name" value="reco"/>
    <property type="match status" value="1"/>
</dbReference>
<dbReference type="InterPro" id="IPR012340">
    <property type="entry name" value="NA-bd_OB-fold"/>
</dbReference>
<evidence type="ECO:0000256" key="4">
    <source>
        <dbReference type="ARBA" id="ARBA00023172"/>
    </source>
</evidence>
<dbReference type="Pfam" id="PF11967">
    <property type="entry name" value="RecO_N"/>
    <property type="match status" value="1"/>
</dbReference>
<keyword evidence="5" id="KW-0234">DNA repair</keyword>
<comment type="similarity">
    <text evidence="1">Belongs to the RecO family.</text>
</comment>
<dbReference type="GO" id="GO:0043590">
    <property type="term" value="C:bacterial nucleoid"/>
    <property type="evidence" value="ECO:0007669"/>
    <property type="project" value="TreeGrafter"/>
</dbReference>
<comment type="caution">
    <text evidence="8">The sequence shown here is derived from an EMBL/GenBank/DDBJ whole genome shotgun (WGS) entry which is preliminary data.</text>
</comment>
<dbReference type="GO" id="GO:0006310">
    <property type="term" value="P:DNA recombination"/>
    <property type="evidence" value="ECO:0007669"/>
    <property type="project" value="UniProtKB-KW"/>
</dbReference>
<evidence type="ECO:0000259" key="7">
    <source>
        <dbReference type="Pfam" id="PF11967"/>
    </source>
</evidence>
<evidence type="ECO:0000256" key="3">
    <source>
        <dbReference type="ARBA" id="ARBA00022763"/>
    </source>
</evidence>
<reference evidence="8 9" key="1">
    <citation type="journal article" date="2016" name="Nat. Commun.">
        <title>Thousands of microbial genomes shed light on interconnected biogeochemical processes in an aquifer system.</title>
        <authorList>
            <person name="Anantharaman K."/>
            <person name="Brown C.T."/>
            <person name="Hug L.A."/>
            <person name="Sharon I."/>
            <person name="Castelle C.J."/>
            <person name="Probst A.J."/>
            <person name="Thomas B.C."/>
            <person name="Singh A."/>
            <person name="Wilkins M.J."/>
            <person name="Karaoz U."/>
            <person name="Brodie E.L."/>
            <person name="Williams K.H."/>
            <person name="Hubbard S.S."/>
            <person name="Banfield J.F."/>
        </authorList>
    </citation>
    <scope>NUCLEOTIDE SEQUENCE [LARGE SCALE GENOMIC DNA]</scope>
</reference>
<dbReference type="InterPro" id="IPR037278">
    <property type="entry name" value="ARFGAP/RecO"/>
</dbReference>
<evidence type="ECO:0000256" key="6">
    <source>
        <dbReference type="ARBA" id="ARBA00033409"/>
    </source>
</evidence>
<organism evidence="8 9">
    <name type="scientific">Candidatus Collierbacteria bacterium RIFOXYA2_FULL_46_10</name>
    <dbReference type="NCBI Taxonomy" id="1817726"/>
    <lineage>
        <taxon>Bacteria</taxon>
        <taxon>Candidatus Collieribacteriota</taxon>
    </lineage>
</organism>
<dbReference type="PANTHER" id="PTHR33991:SF1">
    <property type="entry name" value="DNA REPAIR PROTEIN RECO"/>
    <property type="match status" value="1"/>
</dbReference>
<evidence type="ECO:0000256" key="2">
    <source>
        <dbReference type="ARBA" id="ARBA00021310"/>
    </source>
</evidence>
<accession>A0A1F5F4N6</accession>
<keyword evidence="3" id="KW-0227">DNA damage</keyword>
<evidence type="ECO:0000313" key="8">
    <source>
        <dbReference type="EMBL" id="OGD74608.1"/>
    </source>
</evidence>
<evidence type="ECO:0000313" key="9">
    <source>
        <dbReference type="Proteomes" id="UP000176191"/>
    </source>
</evidence>
<dbReference type="InterPro" id="IPR042242">
    <property type="entry name" value="RecO_C"/>
</dbReference>
<evidence type="ECO:0000256" key="1">
    <source>
        <dbReference type="ARBA" id="ARBA00007452"/>
    </source>
</evidence>
<name>A0A1F5F4N6_9BACT</name>
<dbReference type="InterPro" id="IPR003717">
    <property type="entry name" value="RecO"/>
</dbReference>
<keyword evidence="4" id="KW-0233">DNA recombination</keyword>
<dbReference type="Gene3D" id="2.40.50.140">
    <property type="entry name" value="Nucleic acid-binding proteins"/>
    <property type="match status" value="1"/>
</dbReference>
<feature type="domain" description="DNA replication/recombination mediator RecO N-terminal" evidence="7">
    <location>
        <begin position="1"/>
        <end position="78"/>
    </location>
</feature>
<dbReference type="EMBL" id="MFAK01000031">
    <property type="protein sequence ID" value="OGD74608.1"/>
    <property type="molecule type" value="Genomic_DNA"/>
</dbReference>
<dbReference type="SUPFAM" id="SSF57863">
    <property type="entry name" value="ArfGap/RecO-like zinc finger"/>
    <property type="match status" value="1"/>
</dbReference>
<dbReference type="InterPro" id="IPR022572">
    <property type="entry name" value="DNA_rep/recomb_RecO_N"/>
</dbReference>
<sequence>MKYSKLEGIIINRRTVKDADRFLTIFTRQLGKISVYAHGIRTITSKRAGSLDLFSHIKFDMISNHDRRTVTSVELVNNHHLDKDSLNNISRLFQIGELIDALLPEDDPHPEVYSLLSVALTHLPRFTTPEYLYRFKKKLLTLLGYGDRPLTDAAIDDYIESLLSRPLRAKII</sequence>
<gene>
    <name evidence="8" type="ORF">A2228_03570</name>
</gene>
<protein>
    <recommendedName>
        <fullName evidence="2">DNA repair protein RecO</fullName>
    </recommendedName>
    <alternativeName>
        <fullName evidence="6">Recombination protein O</fullName>
    </alternativeName>
</protein>
<proteinExistence type="inferred from homology"/>
<dbReference type="AlphaFoldDB" id="A0A1F5F4N6"/>
<dbReference type="Proteomes" id="UP000176191">
    <property type="component" value="Unassembled WGS sequence"/>
</dbReference>
<dbReference type="SUPFAM" id="SSF50249">
    <property type="entry name" value="Nucleic acid-binding proteins"/>
    <property type="match status" value="1"/>
</dbReference>
<dbReference type="Gene3D" id="1.20.1440.120">
    <property type="entry name" value="Recombination protein O, C-terminal domain"/>
    <property type="match status" value="1"/>
</dbReference>
<dbReference type="Pfam" id="PF02565">
    <property type="entry name" value="RecO_C"/>
    <property type="match status" value="1"/>
</dbReference>
<dbReference type="PANTHER" id="PTHR33991">
    <property type="entry name" value="DNA REPAIR PROTEIN RECO"/>
    <property type="match status" value="1"/>
</dbReference>
<evidence type="ECO:0000256" key="5">
    <source>
        <dbReference type="ARBA" id="ARBA00023204"/>
    </source>
</evidence>
<feature type="non-terminal residue" evidence="8">
    <location>
        <position position="172"/>
    </location>
</feature>
<dbReference type="GO" id="GO:0006302">
    <property type="term" value="P:double-strand break repair"/>
    <property type="evidence" value="ECO:0007669"/>
    <property type="project" value="TreeGrafter"/>
</dbReference>